<comment type="caution">
    <text evidence="2">The sequence shown here is derived from an EMBL/GenBank/DDBJ whole genome shotgun (WGS) entry which is preliminary data.</text>
</comment>
<dbReference type="Proteomes" id="UP000215902">
    <property type="component" value="Unassembled WGS sequence"/>
</dbReference>
<dbReference type="EMBL" id="NIVC01000235">
    <property type="protein sequence ID" value="PAA87393.1"/>
    <property type="molecule type" value="Genomic_DNA"/>
</dbReference>
<dbReference type="Gene3D" id="3.90.1140.10">
    <property type="entry name" value="Cyclic phosphodiesterase"/>
    <property type="match status" value="1"/>
</dbReference>
<evidence type="ECO:0000259" key="1">
    <source>
        <dbReference type="Pfam" id="PF08975"/>
    </source>
</evidence>
<protein>
    <recommendedName>
        <fullName evidence="1">DUF1868 domain-containing protein</fullName>
    </recommendedName>
</protein>
<accession>A0A267GMZ7</accession>
<dbReference type="Pfam" id="PF08975">
    <property type="entry name" value="2H-phosphodiest"/>
    <property type="match status" value="1"/>
</dbReference>
<evidence type="ECO:0000313" key="3">
    <source>
        <dbReference type="Proteomes" id="UP000215902"/>
    </source>
</evidence>
<feature type="domain" description="DUF1868" evidence="1">
    <location>
        <begin position="13"/>
        <end position="78"/>
    </location>
</feature>
<dbReference type="InterPro" id="IPR015069">
    <property type="entry name" value="2H-PEstase_DUF1868"/>
</dbReference>
<gene>
    <name evidence="2" type="ORF">BOX15_Mlig013720g1</name>
</gene>
<proteinExistence type="predicted"/>
<dbReference type="SUPFAM" id="SSF55144">
    <property type="entry name" value="LigT-like"/>
    <property type="match status" value="1"/>
</dbReference>
<dbReference type="InterPro" id="IPR009097">
    <property type="entry name" value="Cyclic_Pdiesterase"/>
</dbReference>
<name>A0A267GMZ7_9PLAT</name>
<evidence type="ECO:0000313" key="2">
    <source>
        <dbReference type="EMBL" id="PAA87393.1"/>
    </source>
</evidence>
<organism evidence="2 3">
    <name type="scientific">Macrostomum lignano</name>
    <dbReference type="NCBI Taxonomy" id="282301"/>
    <lineage>
        <taxon>Eukaryota</taxon>
        <taxon>Metazoa</taxon>
        <taxon>Spiralia</taxon>
        <taxon>Lophotrochozoa</taxon>
        <taxon>Platyhelminthes</taxon>
        <taxon>Rhabditophora</taxon>
        <taxon>Macrostomorpha</taxon>
        <taxon>Macrostomida</taxon>
        <taxon>Macrostomidae</taxon>
        <taxon>Macrostomum</taxon>
    </lineage>
</organism>
<reference evidence="2 3" key="1">
    <citation type="submission" date="2017-06" db="EMBL/GenBank/DDBJ databases">
        <title>A platform for efficient transgenesis in Macrostomum lignano, a flatworm model organism for stem cell research.</title>
        <authorList>
            <person name="Berezikov E."/>
        </authorList>
    </citation>
    <scope>NUCLEOTIDE SEQUENCE [LARGE SCALE GENOMIC DNA]</scope>
    <source>
        <strain evidence="2">DV1</strain>
        <tissue evidence="2">Whole organism</tissue>
    </source>
</reference>
<dbReference type="AlphaFoldDB" id="A0A267GMZ7"/>
<sequence length="241" mass="26672">MEQQPHPISPKIDSTGAWSYFPGVTVICPLPAESRRRLESAAERALAAQPTLSQYFAPLPAASYHVTIAGVTNRGRTATRSDWLGTVRAKTAAGWPELADNLRRMQLKPAVVFKRFFSPNASIVGFDVALADESQNQLIEEARRLVCEGGKLPQYQALHCTLGYQYQRIPAAEEQVVKSELAAVQASVRQALLAEPPVMQLEAARLCWYRGMVQFIEWDGRSVPEELVADREVGSSLANYM</sequence>
<keyword evidence="3" id="KW-1185">Reference proteome</keyword>